<sequence length="48" mass="5706">NRLQGLLDAEDKPNKKFYEPRVWLREAENSMKKRVEEAFNDLNGTNKL</sequence>
<comment type="cofactor">
    <cofactor evidence="1">
        <name>Zn(2+)</name>
        <dbReference type="ChEBI" id="CHEBI:29105"/>
    </cofactor>
</comment>
<evidence type="ECO:0008006" key="7">
    <source>
        <dbReference type="Google" id="ProtNLM"/>
    </source>
</evidence>
<dbReference type="PANTHER" id="PTHR30559:SF0">
    <property type="entry name" value="FRUCTOSE-BISPHOSPHATE ALDOLASE"/>
    <property type="match status" value="1"/>
</dbReference>
<dbReference type="GO" id="GO:0005829">
    <property type="term" value="C:cytosol"/>
    <property type="evidence" value="ECO:0007669"/>
    <property type="project" value="TreeGrafter"/>
</dbReference>
<dbReference type="SUPFAM" id="SSF51569">
    <property type="entry name" value="Aldolase"/>
    <property type="match status" value="1"/>
</dbReference>
<dbReference type="GO" id="GO:0006094">
    <property type="term" value="P:gluconeogenesis"/>
    <property type="evidence" value="ECO:0007669"/>
    <property type="project" value="TreeGrafter"/>
</dbReference>
<gene>
    <name evidence="5" type="ORF">XAT740_LOCUS61755</name>
</gene>
<evidence type="ECO:0000313" key="6">
    <source>
        <dbReference type="Proteomes" id="UP000663828"/>
    </source>
</evidence>
<accession>A0A816HE20</accession>
<evidence type="ECO:0000256" key="4">
    <source>
        <dbReference type="ARBA" id="ARBA00023239"/>
    </source>
</evidence>
<reference evidence="5" key="1">
    <citation type="submission" date="2021-02" db="EMBL/GenBank/DDBJ databases">
        <authorList>
            <person name="Nowell W R."/>
        </authorList>
    </citation>
    <scope>NUCLEOTIDE SEQUENCE</scope>
</reference>
<proteinExistence type="predicted"/>
<keyword evidence="4" id="KW-0456">Lyase</keyword>
<dbReference type="GO" id="GO:0008270">
    <property type="term" value="F:zinc ion binding"/>
    <property type="evidence" value="ECO:0007669"/>
    <property type="project" value="TreeGrafter"/>
</dbReference>
<evidence type="ECO:0000256" key="3">
    <source>
        <dbReference type="ARBA" id="ARBA00022833"/>
    </source>
</evidence>
<name>A0A816HE20_ADIRI</name>
<evidence type="ECO:0000313" key="5">
    <source>
        <dbReference type="EMBL" id="CAF1685357.1"/>
    </source>
</evidence>
<keyword evidence="3" id="KW-0862">Zinc</keyword>
<dbReference type="GO" id="GO:0004332">
    <property type="term" value="F:fructose-bisphosphate aldolase activity"/>
    <property type="evidence" value="ECO:0007669"/>
    <property type="project" value="InterPro"/>
</dbReference>
<dbReference type="PANTHER" id="PTHR30559">
    <property type="entry name" value="FRUCTOSE-BISPHOSPHATE ALDOLASE CLASS 2"/>
    <property type="match status" value="1"/>
</dbReference>
<dbReference type="Gene3D" id="3.20.20.70">
    <property type="entry name" value="Aldolase class I"/>
    <property type="match status" value="1"/>
</dbReference>
<protein>
    <recommendedName>
        <fullName evidence="7">Fructose-bisphosphate aldolase</fullName>
    </recommendedName>
</protein>
<dbReference type="EMBL" id="CAJNOR010016563">
    <property type="protein sequence ID" value="CAF1685357.1"/>
    <property type="molecule type" value="Genomic_DNA"/>
</dbReference>
<keyword evidence="2" id="KW-0479">Metal-binding</keyword>
<dbReference type="InterPro" id="IPR006411">
    <property type="entry name" value="Fruct_bisP_bact"/>
</dbReference>
<dbReference type="AlphaFoldDB" id="A0A816HE20"/>
<evidence type="ECO:0000256" key="2">
    <source>
        <dbReference type="ARBA" id="ARBA00022723"/>
    </source>
</evidence>
<feature type="non-terminal residue" evidence="5">
    <location>
        <position position="1"/>
    </location>
</feature>
<organism evidence="5 6">
    <name type="scientific">Adineta ricciae</name>
    <name type="common">Rotifer</name>
    <dbReference type="NCBI Taxonomy" id="249248"/>
    <lineage>
        <taxon>Eukaryota</taxon>
        <taxon>Metazoa</taxon>
        <taxon>Spiralia</taxon>
        <taxon>Gnathifera</taxon>
        <taxon>Rotifera</taxon>
        <taxon>Eurotatoria</taxon>
        <taxon>Bdelloidea</taxon>
        <taxon>Adinetida</taxon>
        <taxon>Adinetidae</taxon>
        <taxon>Adineta</taxon>
    </lineage>
</organism>
<evidence type="ECO:0000256" key="1">
    <source>
        <dbReference type="ARBA" id="ARBA00001947"/>
    </source>
</evidence>
<comment type="caution">
    <text evidence="5">The sequence shown here is derived from an EMBL/GenBank/DDBJ whole genome shotgun (WGS) entry which is preliminary data.</text>
</comment>
<dbReference type="GO" id="GO:0006096">
    <property type="term" value="P:glycolytic process"/>
    <property type="evidence" value="ECO:0007669"/>
    <property type="project" value="InterPro"/>
</dbReference>
<keyword evidence="6" id="KW-1185">Reference proteome</keyword>
<dbReference type="InterPro" id="IPR013785">
    <property type="entry name" value="Aldolase_TIM"/>
</dbReference>
<dbReference type="Proteomes" id="UP000663828">
    <property type="component" value="Unassembled WGS sequence"/>
</dbReference>